<accession>A0A1G4PCW4</accession>
<gene>
    <name evidence="2" type="ORF">SAMN02927900_00360</name>
</gene>
<evidence type="ECO:0000313" key="2">
    <source>
        <dbReference type="EMBL" id="SCW29968.1"/>
    </source>
</evidence>
<dbReference type="Pfam" id="PF14246">
    <property type="entry name" value="TetR_C_7"/>
    <property type="match status" value="1"/>
</dbReference>
<dbReference type="AlphaFoldDB" id="A0A1G4PCW4"/>
<protein>
    <recommendedName>
        <fullName evidence="1">Transcriptional regulator TetR C-terminal Proteobacteria type domain-containing protein</fullName>
    </recommendedName>
</protein>
<evidence type="ECO:0000259" key="1">
    <source>
        <dbReference type="Pfam" id="PF14246"/>
    </source>
</evidence>
<name>A0A1G4PCW4_9HYPH</name>
<evidence type="ECO:0000313" key="3">
    <source>
        <dbReference type="Proteomes" id="UP000199542"/>
    </source>
</evidence>
<organism evidence="2 3">
    <name type="scientific">Rhizobium mongolense subsp. loessense</name>
    <dbReference type="NCBI Taxonomy" id="158890"/>
    <lineage>
        <taxon>Bacteria</taxon>
        <taxon>Pseudomonadati</taxon>
        <taxon>Pseudomonadota</taxon>
        <taxon>Alphaproteobacteria</taxon>
        <taxon>Hyphomicrobiales</taxon>
        <taxon>Rhizobiaceae</taxon>
        <taxon>Rhizobium/Agrobacterium group</taxon>
        <taxon>Rhizobium</taxon>
    </lineage>
</organism>
<proteinExistence type="predicted"/>
<feature type="domain" description="Transcriptional regulator TetR C-terminal Proteobacteria type" evidence="1">
    <location>
        <begin position="159"/>
        <end position="245"/>
    </location>
</feature>
<dbReference type="RefSeq" id="WP_139187023.1">
    <property type="nucleotide sequence ID" value="NZ_FMTM01000001.1"/>
</dbReference>
<sequence length="255" mass="28281">MLFQDSGSALSETHIADRAMYRSIASLSSADNPRLYKVLLDHFSSLYPAIAKSSVAEFHLGGDQTFRLLRGSKDLTFEVVYSDISRFASITRSLNSRARKYITGFALQWSTSRVAPPRGLLQLPRPLDETRVPEDVLMVIFHLDQADPVEAERKIMACISALYPSAPRLQREAQDYNGQRAIAQLADWLSFQDAKRVLDIEDPDHAATMLISMMFGGMASFMAAGGGLPDRSSLIGYLKGCIHLFVRGCRCKEAA</sequence>
<dbReference type="Gene3D" id="1.10.357.10">
    <property type="entry name" value="Tetracycline Repressor, domain 2"/>
    <property type="match status" value="1"/>
</dbReference>
<dbReference type="EMBL" id="FMTM01000001">
    <property type="protein sequence ID" value="SCW29968.1"/>
    <property type="molecule type" value="Genomic_DNA"/>
</dbReference>
<reference evidence="2 3" key="1">
    <citation type="submission" date="2016-10" db="EMBL/GenBank/DDBJ databases">
        <authorList>
            <person name="de Groot N.N."/>
        </authorList>
    </citation>
    <scope>NUCLEOTIDE SEQUENCE [LARGE SCALE GENOMIC DNA]</scope>
    <source>
        <strain evidence="2 3">CGMCC 1.3401</strain>
    </source>
</reference>
<dbReference type="InterPro" id="IPR039536">
    <property type="entry name" value="TetR_C_Proteobacteria"/>
</dbReference>
<dbReference type="Proteomes" id="UP000199542">
    <property type="component" value="Unassembled WGS sequence"/>
</dbReference>